<proteinExistence type="predicted"/>
<dbReference type="Proteomes" id="UP001164746">
    <property type="component" value="Chromosome 10"/>
</dbReference>
<feature type="compositionally biased region" description="Basic and acidic residues" evidence="1">
    <location>
        <begin position="229"/>
        <end position="253"/>
    </location>
</feature>
<evidence type="ECO:0000256" key="1">
    <source>
        <dbReference type="SAM" id="MobiDB-lite"/>
    </source>
</evidence>
<keyword evidence="3" id="KW-1185">Reference proteome</keyword>
<reference evidence="2" key="1">
    <citation type="submission" date="2022-11" db="EMBL/GenBank/DDBJ databases">
        <title>Centuries of genome instability and evolution in soft-shell clam transmissible cancer (bioRxiv).</title>
        <authorList>
            <person name="Hart S.F.M."/>
            <person name="Yonemitsu M.A."/>
            <person name="Giersch R.M."/>
            <person name="Beal B.F."/>
            <person name="Arriagada G."/>
            <person name="Davis B.W."/>
            <person name="Ostrander E.A."/>
            <person name="Goff S.P."/>
            <person name="Metzger M.J."/>
        </authorList>
    </citation>
    <scope>NUCLEOTIDE SEQUENCE</scope>
    <source>
        <strain evidence="2">MELC-2E11</strain>
        <tissue evidence="2">Siphon/mantle</tissue>
    </source>
</reference>
<feature type="region of interest" description="Disordered" evidence="1">
    <location>
        <begin position="229"/>
        <end position="286"/>
    </location>
</feature>
<evidence type="ECO:0000313" key="3">
    <source>
        <dbReference type="Proteomes" id="UP001164746"/>
    </source>
</evidence>
<feature type="compositionally biased region" description="Acidic residues" evidence="1">
    <location>
        <begin position="261"/>
        <end position="274"/>
    </location>
</feature>
<sequence>MICGRCLHADHLSCGNEVVDLCLETRSIDFDQVNAMSAALNEIKGDTKRIMEEFDTKIETNNSHVVNCNKEFDDWENKLKQKVEDSISVFRQEVCKINDENIYAFSCIYSVCENISFWVDKKEGQIDDYVNNSLTGYLYLMNRNFDKKISEVKRQMKEAKHKHIFKQFCLKENKVALKCLMDDLMDVCELQEEVDGSDEGNAISIGIANQEPQMTRKKLEKELEMARDRFANDSLESEERLEQSEEARDRFENDSLGFEERLEDSEEAREEIENESLGFEDRLEDSEEIRMTVEKDLKHTLENLVRVKRVH</sequence>
<protein>
    <submittedName>
        <fullName evidence="2">Uncharacterized protein</fullName>
    </submittedName>
</protein>
<name>A0ABY7FBL5_MYAAR</name>
<organism evidence="2 3">
    <name type="scientific">Mya arenaria</name>
    <name type="common">Soft-shell clam</name>
    <dbReference type="NCBI Taxonomy" id="6604"/>
    <lineage>
        <taxon>Eukaryota</taxon>
        <taxon>Metazoa</taxon>
        <taxon>Spiralia</taxon>
        <taxon>Lophotrochozoa</taxon>
        <taxon>Mollusca</taxon>
        <taxon>Bivalvia</taxon>
        <taxon>Autobranchia</taxon>
        <taxon>Heteroconchia</taxon>
        <taxon>Euheterodonta</taxon>
        <taxon>Imparidentia</taxon>
        <taxon>Neoheterodontei</taxon>
        <taxon>Myida</taxon>
        <taxon>Myoidea</taxon>
        <taxon>Myidae</taxon>
        <taxon>Mya</taxon>
    </lineage>
</organism>
<gene>
    <name evidence="2" type="ORF">MAR_032662</name>
</gene>
<evidence type="ECO:0000313" key="2">
    <source>
        <dbReference type="EMBL" id="WAR18068.1"/>
    </source>
</evidence>
<dbReference type="EMBL" id="CP111021">
    <property type="protein sequence ID" value="WAR18068.1"/>
    <property type="molecule type" value="Genomic_DNA"/>
</dbReference>
<accession>A0ABY7FBL5</accession>